<evidence type="ECO:0000256" key="1">
    <source>
        <dbReference type="ARBA" id="ARBA00022737"/>
    </source>
</evidence>
<dbReference type="InterPro" id="IPR050303">
    <property type="entry name" value="GatZ_KbaZ_carbometab"/>
</dbReference>
<dbReference type="EMBL" id="CP146256">
    <property type="protein sequence ID" value="XAH75520.1"/>
    <property type="molecule type" value="Genomic_DNA"/>
</dbReference>
<dbReference type="InterPro" id="IPR001347">
    <property type="entry name" value="SIS_dom"/>
</dbReference>
<dbReference type="PANTHER" id="PTHR32502">
    <property type="entry name" value="N-ACETYLGALACTOSAMINE PERMEASE II COMPONENT-RELATED"/>
    <property type="match status" value="1"/>
</dbReference>
<reference evidence="3 4" key="1">
    <citation type="submission" date="2024-02" db="EMBL/GenBank/DDBJ databases">
        <title>Bacterial strain from lacustrine sediment.</title>
        <authorList>
            <person name="Petit C."/>
            <person name="Fadhlaoui K."/>
        </authorList>
    </citation>
    <scope>NUCLEOTIDE SEQUENCE [LARGE SCALE GENOMIC DNA]</scope>
    <source>
        <strain evidence="3 4">IPX-CK</strain>
    </source>
</reference>
<proteinExistence type="predicted"/>
<protein>
    <submittedName>
        <fullName evidence="3">SIS domain-containing protein</fullName>
    </submittedName>
</protein>
<dbReference type="InterPro" id="IPR035466">
    <property type="entry name" value="GlmS/AgaS_SIS"/>
</dbReference>
<accession>A0ABZ3F083</accession>
<name>A0ABZ3F083_9FIRM</name>
<organism evidence="3 4">
    <name type="scientific">Kineothrix sedimenti</name>
    <dbReference type="NCBI Taxonomy" id="3123317"/>
    <lineage>
        <taxon>Bacteria</taxon>
        <taxon>Bacillati</taxon>
        <taxon>Bacillota</taxon>
        <taxon>Clostridia</taxon>
        <taxon>Lachnospirales</taxon>
        <taxon>Lachnospiraceae</taxon>
        <taxon>Kineothrix</taxon>
    </lineage>
</organism>
<evidence type="ECO:0000259" key="2">
    <source>
        <dbReference type="PROSITE" id="PS51464"/>
    </source>
</evidence>
<evidence type="ECO:0000313" key="4">
    <source>
        <dbReference type="Proteomes" id="UP001451571"/>
    </source>
</evidence>
<dbReference type="CDD" id="cd05008">
    <property type="entry name" value="SIS_GlmS_GlmD_1"/>
    <property type="match status" value="1"/>
</dbReference>
<sequence length="386" mass="43827">MIFGYEKKELEKLNALCTASEIMQQPELWSETYRLIVQNETNIRSFLKKHVTKDAKVIFTGAGSSDYIGDTIVNYLSHKMNVRMEAIATTDIVSNPEEYVEADTKTVLVSFARSGNSPESVGAYNSFQDHVKDIVQVIITCNKEGELAKQAEMEKDNFVFLLPDKTNDKGFAMTSSLSCMMLAALLFFDIDHLKENKKYIDIIIEQGKEILENQWQEIKNLSTYPVQRLVYLGAGCFHGLIQELALKNMELTNGRIATIQESILGFRHGPKTFMDDKTNIIVLMSQNDYTNLYCKDLIREIHHDNGNHRLTVFSYKDERSLINTCDTYITVAGKQIPDNYACFNYLLYGQLLGFFNSLELGITPDNPSPDGTVNRVVKGVTIHNYV</sequence>
<dbReference type="Pfam" id="PF01380">
    <property type="entry name" value="SIS"/>
    <property type="match status" value="1"/>
</dbReference>
<gene>
    <name evidence="3" type="ORF">V6984_07110</name>
</gene>
<feature type="domain" description="SIS" evidence="2">
    <location>
        <begin position="43"/>
        <end position="198"/>
    </location>
</feature>
<evidence type="ECO:0000313" key="3">
    <source>
        <dbReference type="EMBL" id="XAH75520.1"/>
    </source>
</evidence>
<dbReference type="PANTHER" id="PTHR32502:SF3">
    <property type="entry name" value="D-GALACTOSAMINE-6-PHOSPHATE DEAMINASE AGAS-RELATED"/>
    <property type="match status" value="1"/>
</dbReference>
<dbReference type="Gene3D" id="3.40.50.10490">
    <property type="entry name" value="Glucose-6-phosphate isomerase like protein, domain 1"/>
    <property type="match status" value="2"/>
</dbReference>
<dbReference type="PROSITE" id="PS51464">
    <property type="entry name" value="SIS"/>
    <property type="match status" value="1"/>
</dbReference>
<keyword evidence="4" id="KW-1185">Reference proteome</keyword>
<dbReference type="Proteomes" id="UP001451571">
    <property type="component" value="Chromosome"/>
</dbReference>
<keyword evidence="1" id="KW-0677">Repeat</keyword>
<dbReference type="RefSeq" id="WP_342759086.1">
    <property type="nucleotide sequence ID" value="NZ_CP146256.1"/>
</dbReference>
<dbReference type="InterPro" id="IPR046348">
    <property type="entry name" value="SIS_dom_sf"/>
</dbReference>
<dbReference type="SUPFAM" id="SSF53697">
    <property type="entry name" value="SIS domain"/>
    <property type="match status" value="1"/>
</dbReference>